<keyword evidence="2" id="KW-1133">Transmembrane helix</keyword>
<reference evidence="3 4" key="1">
    <citation type="journal article" name="Nat. Commun.">
        <title>Undinarchaeota illuminate DPANN phylogeny and the impact of gene transfer on archaeal evolution.</title>
        <authorList>
            <person name="Dombrowski N."/>
            <person name="Williams T.A."/>
            <person name="Sun J."/>
            <person name="Woodcroft B.J."/>
            <person name="Lee J.H."/>
            <person name="Minh B.Q."/>
            <person name="Rinke C."/>
            <person name="Spang A."/>
        </authorList>
    </citation>
    <scope>NUCLEOTIDE SEQUENCE [LARGE SCALE GENOMIC DNA]</scope>
    <source>
        <strain evidence="3">MAG_bin1129</strain>
    </source>
</reference>
<keyword evidence="2" id="KW-0472">Membrane</keyword>
<feature type="transmembrane region" description="Helical" evidence="2">
    <location>
        <begin position="5"/>
        <end position="22"/>
    </location>
</feature>
<name>A0A832UPD3_9ARCH</name>
<gene>
    <name evidence="3" type="ORF">H1016_05505</name>
</gene>
<organism evidence="3 4">
    <name type="scientific">Candidatus Naiadarchaeum limnaeum</name>
    <dbReference type="NCBI Taxonomy" id="2756139"/>
    <lineage>
        <taxon>Archaea</taxon>
        <taxon>Candidatus Undinarchaeota</taxon>
        <taxon>Candidatus Undinarchaeia</taxon>
        <taxon>Candidatus Naiadarchaeales</taxon>
        <taxon>Candidatus Naiadarchaeaceae</taxon>
        <taxon>Candidatus Naiadarchaeum</taxon>
    </lineage>
</organism>
<proteinExistence type="predicted"/>
<keyword evidence="4" id="KW-1185">Reference proteome</keyword>
<accession>A0A832UPD3</accession>
<dbReference type="AlphaFoldDB" id="A0A832UPD3"/>
<evidence type="ECO:0000313" key="4">
    <source>
        <dbReference type="Proteomes" id="UP000646946"/>
    </source>
</evidence>
<feature type="region of interest" description="Disordered" evidence="1">
    <location>
        <begin position="31"/>
        <end position="72"/>
    </location>
</feature>
<evidence type="ECO:0000313" key="3">
    <source>
        <dbReference type="EMBL" id="HIK00959.1"/>
    </source>
</evidence>
<feature type="compositionally biased region" description="Polar residues" evidence="1">
    <location>
        <begin position="31"/>
        <end position="42"/>
    </location>
</feature>
<evidence type="ECO:0000256" key="2">
    <source>
        <dbReference type="SAM" id="Phobius"/>
    </source>
</evidence>
<keyword evidence="2" id="KW-0812">Transmembrane</keyword>
<sequence>MASKILVSVVIILFLIIAYFVWRDFIQPNLNEKTRGTPQQPKSAEENKTTGTGINDVFEEPPQDFEPPSLPT</sequence>
<comment type="caution">
    <text evidence="3">The sequence shown here is derived from an EMBL/GenBank/DDBJ whole genome shotgun (WGS) entry which is preliminary data.</text>
</comment>
<dbReference type="EMBL" id="DVAB01000049">
    <property type="protein sequence ID" value="HIK00959.1"/>
    <property type="molecule type" value="Genomic_DNA"/>
</dbReference>
<evidence type="ECO:0000256" key="1">
    <source>
        <dbReference type="SAM" id="MobiDB-lite"/>
    </source>
</evidence>
<protein>
    <submittedName>
        <fullName evidence="3">Uncharacterized protein</fullName>
    </submittedName>
</protein>
<dbReference type="Proteomes" id="UP000646946">
    <property type="component" value="Unassembled WGS sequence"/>
</dbReference>